<evidence type="ECO:0000313" key="3">
    <source>
        <dbReference type="Proteomes" id="UP000178127"/>
    </source>
</evidence>
<dbReference type="EMBL" id="MEVD01000006">
    <property type="protein sequence ID" value="OGC54067.1"/>
    <property type="molecule type" value="Genomic_DNA"/>
</dbReference>
<dbReference type="AlphaFoldDB" id="A0A1F4VA48"/>
<name>A0A1F4VA48_UNCKA</name>
<evidence type="ECO:0000256" key="1">
    <source>
        <dbReference type="SAM" id="Phobius"/>
    </source>
</evidence>
<dbReference type="STRING" id="1802620.A3D91_04900"/>
<gene>
    <name evidence="2" type="ORF">A3D91_04900</name>
</gene>
<sequence length="105" mass="11580">MVKLPKKSIAKTTLIINIILFIISLIFQLVVSNATGLKGEELAALEKGKTQLQKEISELEYQSYNLSSLVLIEKKANEQGFEKIKEAIAALPKLSDSQVAVVTTY</sequence>
<keyword evidence="1" id="KW-0812">Transmembrane</keyword>
<protein>
    <recommendedName>
        <fullName evidence="4">Cell division protein FtsL</fullName>
    </recommendedName>
</protein>
<evidence type="ECO:0008006" key="4">
    <source>
        <dbReference type="Google" id="ProtNLM"/>
    </source>
</evidence>
<comment type="caution">
    <text evidence="2">The sequence shown here is derived from an EMBL/GenBank/DDBJ whole genome shotgun (WGS) entry which is preliminary data.</text>
</comment>
<keyword evidence="1" id="KW-0472">Membrane</keyword>
<dbReference type="Proteomes" id="UP000178127">
    <property type="component" value="Unassembled WGS sequence"/>
</dbReference>
<evidence type="ECO:0000313" key="2">
    <source>
        <dbReference type="EMBL" id="OGC54067.1"/>
    </source>
</evidence>
<feature type="transmembrane region" description="Helical" evidence="1">
    <location>
        <begin position="12"/>
        <end position="31"/>
    </location>
</feature>
<accession>A0A1F4VA48</accession>
<organism evidence="2 3">
    <name type="scientific">candidate division WWE3 bacterium RIFCSPHIGHO2_02_FULL_38_14</name>
    <dbReference type="NCBI Taxonomy" id="1802620"/>
    <lineage>
        <taxon>Bacteria</taxon>
        <taxon>Katanobacteria</taxon>
    </lineage>
</organism>
<proteinExistence type="predicted"/>
<reference evidence="2 3" key="1">
    <citation type="journal article" date="2016" name="Nat. Commun.">
        <title>Thousands of microbial genomes shed light on interconnected biogeochemical processes in an aquifer system.</title>
        <authorList>
            <person name="Anantharaman K."/>
            <person name="Brown C.T."/>
            <person name="Hug L.A."/>
            <person name="Sharon I."/>
            <person name="Castelle C.J."/>
            <person name="Probst A.J."/>
            <person name="Thomas B.C."/>
            <person name="Singh A."/>
            <person name="Wilkins M.J."/>
            <person name="Karaoz U."/>
            <person name="Brodie E.L."/>
            <person name="Williams K.H."/>
            <person name="Hubbard S.S."/>
            <person name="Banfield J.F."/>
        </authorList>
    </citation>
    <scope>NUCLEOTIDE SEQUENCE [LARGE SCALE GENOMIC DNA]</scope>
</reference>
<keyword evidence="1" id="KW-1133">Transmembrane helix</keyword>